<comment type="cofactor">
    <cofactor evidence="4 6 7">
        <name>NAD(+)</name>
        <dbReference type="ChEBI" id="CHEBI:57540"/>
    </cofactor>
    <text evidence="4 6 7">Binds 1 NAD(+) per subunit.</text>
</comment>
<reference evidence="11" key="1">
    <citation type="submission" date="2017-09" db="EMBL/GenBank/DDBJ databases">
        <title>Depth-based differentiation of microbial function through sediment-hosted aquifers and enrichment of novel symbionts in the deep terrestrial subsurface.</title>
        <authorList>
            <person name="Probst A.J."/>
            <person name="Ladd B."/>
            <person name="Jarett J.K."/>
            <person name="Geller-Mcgrath D.E."/>
            <person name="Sieber C.M.K."/>
            <person name="Emerson J.B."/>
            <person name="Anantharaman K."/>
            <person name="Thomas B.C."/>
            <person name="Malmstrom R."/>
            <person name="Stieglmeier M."/>
            <person name="Klingl A."/>
            <person name="Woyke T."/>
            <person name="Ryan C.M."/>
            <person name="Banfield J.F."/>
        </authorList>
    </citation>
    <scope>NUCLEOTIDE SEQUENCE [LARGE SCALE GENOMIC DNA]</scope>
</reference>
<feature type="binding site" evidence="4 6">
    <location>
        <begin position="291"/>
        <end position="293"/>
    </location>
    <ligand>
        <name>NAD(+)</name>
        <dbReference type="ChEBI" id="CHEBI:57540"/>
    </ligand>
</feature>
<protein>
    <recommendedName>
        <fullName evidence="4">Adenosylhomocysteinase</fullName>
        <ecNumber evidence="4">3.13.2.1</ecNumber>
    </recommendedName>
    <alternativeName>
        <fullName evidence="4">S-adenosyl-L-homocysteine hydrolase</fullName>
        <shortName evidence="4">AdoHcyase</shortName>
    </alternativeName>
</protein>
<comment type="subcellular location">
    <subcellularLocation>
        <location evidence="4">Cytoplasm</location>
    </subcellularLocation>
</comment>
<dbReference type="AlphaFoldDB" id="A0A2H0VAZ6"/>
<evidence type="ECO:0000256" key="5">
    <source>
        <dbReference type="PIRSR" id="PIRSR001109-1"/>
    </source>
</evidence>
<comment type="pathway">
    <text evidence="4 7">Amino-acid biosynthesis; L-homocysteine biosynthesis; L-homocysteine from S-adenosyl-L-homocysteine: step 1/1.</text>
</comment>
<dbReference type="InterPro" id="IPR020082">
    <property type="entry name" value="S-Ado-L-homoCys_hydrolase_CS"/>
</dbReference>
<feature type="binding site" evidence="6">
    <location>
        <position position="345"/>
    </location>
    <ligand>
        <name>NAD(+)</name>
        <dbReference type="ChEBI" id="CHEBI:57540"/>
    </ligand>
</feature>
<accession>A0A2H0VAZ6</accession>
<keyword evidence="4 7" id="KW-0378">Hydrolase</keyword>
<comment type="function">
    <text evidence="4">May play a key role in the regulation of the intracellular concentration of adenosylhomocysteine.</text>
</comment>
<dbReference type="HAMAP" id="MF_00563">
    <property type="entry name" value="AdoHcyase"/>
    <property type="match status" value="1"/>
</dbReference>
<organism evidence="10 11">
    <name type="scientific">Candidatus Doudnabacteria bacterium CG10_big_fil_rev_8_21_14_0_10_42_18</name>
    <dbReference type="NCBI Taxonomy" id="1974552"/>
    <lineage>
        <taxon>Bacteria</taxon>
        <taxon>Candidatus Doudnaibacteriota</taxon>
    </lineage>
</organism>
<feature type="binding site" evidence="6">
    <location>
        <begin position="214"/>
        <end position="219"/>
    </location>
    <ligand>
        <name>NAD(+)</name>
        <dbReference type="ChEBI" id="CHEBI:57540"/>
    </ligand>
</feature>
<evidence type="ECO:0000256" key="7">
    <source>
        <dbReference type="RuleBase" id="RU000548"/>
    </source>
</evidence>
<name>A0A2H0VAZ6_9BACT</name>
<evidence type="ECO:0000256" key="6">
    <source>
        <dbReference type="PIRSR" id="PIRSR001109-2"/>
    </source>
</evidence>
<dbReference type="GO" id="GO:0033353">
    <property type="term" value="P:S-adenosylmethionine cycle"/>
    <property type="evidence" value="ECO:0007669"/>
    <property type="project" value="TreeGrafter"/>
</dbReference>
<evidence type="ECO:0000256" key="2">
    <source>
        <dbReference type="ARBA" id="ARBA00022563"/>
    </source>
</evidence>
<evidence type="ECO:0000256" key="8">
    <source>
        <dbReference type="RuleBase" id="RU004166"/>
    </source>
</evidence>
<proteinExistence type="inferred from homology"/>
<dbReference type="GO" id="GO:0006730">
    <property type="term" value="P:one-carbon metabolic process"/>
    <property type="evidence" value="ECO:0007669"/>
    <property type="project" value="UniProtKB-UniRule"/>
</dbReference>
<dbReference type="PIRSF" id="PIRSF001109">
    <property type="entry name" value="Ad_hcy_hydrolase"/>
    <property type="match status" value="1"/>
</dbReference>
<dbReference type="UniPathway" id="UPA00314">
    <property type="reaction ID" value="UER00076"/>
</dbReference>
<dbReference type="PANTHER" id="PTHR23420:SF0">
    <property type="entry name" value="ADENOSYLHOMOCYSTEINASE"/>
    <property type="match status" value="1"/>
</dbReference>
<dbReference type="Pfam" id="PF00670">
    <property type="entry name" value="AdoHcyase_NAD"/>
    <property type="match status" value="1"/>
</dbReference>
<dbReference type="Pfam" id="PF05221">
    <property type="entry name" value="AdoHcyase"/>
    <property type="match status" value="2"/>
</dbReference>
<evidence type="ECO:0000313" key="10">
    <source>
        <dbReference type="EMBL" id="PIR96287.1"/>
    </source>
</evidence>
<evidence type="ECO:0000256" key="4">
    <source>
        <dbReference type="HAMAP-Rule" id="MF_00563"/>
    </source>
</evidence>
<feature type="binding site" evidence="4">
    <location>
        <position position="183"/>
    </location>
    <ligand>
        <name>NAD(+)</name>
        <dbReference type="ChEBI" id="CHEBI:57540"/>
    </ligand>
</feature>
<feature type="binding site" evidence="4 5">
    <location>
        <position position="182"/>
    </location>
    <ligand>
        <name>substrate</name>
    </ligand>
</feature>
<dbReference type="NCBIfam" id="NF004005">
    <property type="entry name" value="PRK05476.2-3"/>
    <property type="match status" value="1"/>
</dbReference>
<keyword evidence="3 4" id="KW-0520">NAD</keyword>
<comment type="catalytic activity">
    <reaction evidence="4 7">
        <text>S-adenosyl-L-homocysteine + H2O = L-homocysteine + adenosine</text>
        <dbReference type="Rhea" id="RHEA:21708"/>
        <dbReference type="ChEBI" id="CHEBI:15377"/>
        <dbReference type="ChEBI" id="CHEBI:16335"/>
        <dbReference type="ChEBI" id="CHEBI:57856"/>
        <dbReference type="ChEBI" id="CHEBI:58199"/>
        <dbReference type="EC" id="3.13.2.1"/>
    </reaction>
</comment>
<dbReference type="EMBL" id="PFAK01000030">
    <property type="protein sequence ID" value="PIR96287.1"/>
    <property type="molecule type" value="Genomic_DNA"/>
</dbReference>
<feature type="binding site" evidence="4 6">
    <location>
        <position position="235"/>
    </location>
    <ligand>
        <name>NAD(+)</name>
        <dbReference type="ChEBI" id="CHEBI:57540"/>
    </ligand>
</feature>
<dbReference type="EC" id="3.13.2.1" evidence="4"/>
<dbReference type="SMART" id="SM00997">
    <property type="entry name" value="AdoHcyase_NAD"/>
    <property type="match status" value="1"/>
</dbReference>
<dbReference type="SMART" id="SM00996">
    <property type="entry name" value="AdoHcyase"/>
    <property type="match status" value="1"/>
</dbReference>
<dbReference type="NCBIfam" id="TIGR00936">
    <property type="entry name" value="ahcY"/>
    <property type="match status" value="1"/>
</dbReference>
<feature type="binding site" evidence="4 6">
    <location>
        <position position="338"/>
    </location>
    <ligand>
        <name>NAD(+)</name>
        <dbReference type="ChEBI" id="CHEBI:57540"/>
    </ligand>
</feature>
<dbReference type="Gene3D" id="3.40.50.720">
    <property type="entry name" value="NAD(P)-binding Rossmann-like Domain"/>
    <property type="match status" value="1"/>
</dbReference>
<feature type="binding site" evidence="4 5">
    <location>
        <position position="52"/>
    </location>
    <ligand>
        <name>substrate</name>
    </ligand>
</feature>
<evidence type="ECO:0000313" key="11">
    <source>
        <dbReference type="Proteomes" id="UP000230922"/>
    </source>
</evidence>
<keyword evidence="2 4" id="KW-0554">One-carbon metabolism</keyword>
<feature type="binding site" evidence="4 5">
    <location>
        <position position="178"/>
    </location>
    <ligand>
        <name>substrate</name>
    </ligand>
</feature>
<dbReference type="InterPro" id="IPR036291">
    <property type="entry name" value="NAD(P)-bd_dom_sf"/>
</dbReference>
<evidence type="ECO:0000256" key="1">
    <source>
        <dbReference type="ARBA" id="ARBA00007122"/>
    </source>
</evidence>
<dbReference type="PANTHER" id="PTHR23420">
    <property type="entry name" value="ADENOSYLHOMOCYSTEINASE"/>
    <property type="match status" value="1"/>
</dbReference>
<feature type="domain" description="S-adenosyl-L-homocysteine hydrolase NAD binding" evidence="9">
    <location>
        <begin position="183"/>
        <end position="344"/>
    </location>
</feature>
<dbReference type="GO" id="GO:0005829">
    <property type="term" value="C:cytosol"/>
    <property type="evidence" value="ECO:0007669"/>
    <property type="project" value="TreeGrafter"/>
</dbReference>
<gene>
    <name evidence="4" type="primary">ahcY</name>
    <name evidence="10" type="ORF">COT92_01795</name>
</gene>
<evidence type="ECO:0000259" key="9">
    <source>
        <dbReference type="SMART" id="SM00997"/>
    </source>
</evidence>
<evidence type="ECO:0000256" key="3">
    <source>
        <dbReference type="ARBA" id="ARBA00023027"/>
    </source>
</evidence>
<dbReference type="InterPro" id="IPR042172">
    <property type="entry name" value="Adenosylhomocyst_ase-like_sf"/>
</dbReference>
<keyword evidence="4" id="KW-0963">Cytoplasm</keyword>
<dbReference type="GO" id="GO:0071269">
    <property type="term" value="P:L-homocysteine biosynthetic process"/>
    <property type="evidence" value="ECO:0007669"/>
    <property type="project" value="UniProtKB-UniRule"/>
</dbReference>
<dbReference type="Proteomes" id="UP000230922">
    <property type="component" value="Unassembled WGS sequence"/>
</dbReference>
<dbReference type="GO" id="GO:0004013">
    <property type="term" value="F:adenosylhomocysteinase activity"/>
    <property type="evidence" value="ECO:0007669"/>
    <property type="project" value="UniProtKB-UniRule"/>
</dbReference>
<dbReference type="SUPFAM" id="SSF51735">
    <property type="entry name" value="NAD(P)-binding Rossmann-fold domains"/>
    <property type="match status" value="1"/>
</dbReference>
<comment type="caution">
    <text evidence="10">The sequence shown here is derived from an EMBL/GenBank/DDBJ whole genome shotgun (WGS) entry which is preliminary data.</text>
</comment>
<dbReference type="InterPro" id="IPR000043">
    <property type="entry name" value="Adenosylhomocysteinase-like"/>
</dbReference>
<dbReference type="PROSITE" id="PS00738">
    <property type="entry name" value="ADOHCYASE_1"/>
    <property type="match status" value="1"/>
</dbReference>
<feature type="binding site" evidence="4 5">
    <location>
        <position position="148"/>
    </location>
    <ligand>
        <name>substrate</name>
    </ligand>
</feature>
<comment type="similarity">
    <text evidence="1 4 8">Belongs to the adenosylhomocysteinase family.</text>
</comment>
<dbReference type="InterPro" id="IPR015878">
    <property type="entry name" value="Ado_hCys_hydrolase_NAD-bd"/>
</dbReference>
<feature type="binding site" evidence="4 5">
    <location>
        <position position="123"/>
    </location>
    <ligand>
        <name>substrate</name>
    </ligand>
</feature>
<dbReference type="Gene3D" id="3.40.50.1480">
    <property type="entry name" value="Adenosylhomocysteinase-like"/>
    <property type="match status" value="1"/>
</dbReference>
<comment type="caution">
    <text evidence="4">Lacks conserved residue(s) required for the propagation of feature annotation.</text>
</comment>
<feature type="binding site" evidence="4 6">
    <location>
        <begin position="149"/>
        <end position="151"/>
    </location>
    <ligand>
        <name>NAD(+)</name>
        <dbReference type="ChEBI" id="CHEBI:57540"/>
    </ligand>
</feature>
<dbReference type="SUPFAM" id="SSF52283">
    <property type="entry name" value="Formate/glycerate dehydrogenase catalytic domain-like"/>
    <property type="match status" value="1"/>
</dbReference>
<sequence length="416" mass="44937">MSKVKNTNLAKQGKMKIEMAAAQMPVVSQLHEEFKKQQVFAGVTIAACLHITKETAVLLRALKAGGATVAACGSNPLSTQDDVAAALAKDGINIFAWRGVSDEQYYWCLNKVLDFEPQITIDDGADLISLIHKKRKGLIKKIWAGQEETTTGIIRLKAMAKAGALKYPVIAINDTPTKHLFDNHYGTGQSTMDGLLRATNILLAGKTVVVGGYGDCSSGIALRSKGLGARVIVTEVQDLPALKAAMDGFEVMPMIKAAPQGDVFITATGDRDVLVGNHIKKMKDGAILGNSGHFNVEINVPDLEKLARSKRTVRNELVEYTLKDGKRIYLIAEGRLMNLAAAEGHPSAVMDLSFADQALASAWIVKNYKGMKNTVHEVPAEIDARVAKLKLKLMGVNIDTLTPAQKKYLASWTEGT</sequence>
<dbReference type="CDD" id="cd00401">
    <property type="entry name" value="SAHH"/>
    <property type="match status" value="1"/>
</dbReference>